<dbReference type="CDD" id="cd00085">
    <property type="entry name" value="HNHc"/>
    <property type="match status" value="1"/>
</dbReference>
<comment type="caution">
    <text evidence="2">The sequence shown here is derived from an EMBL/GenBank/DDBJ whole genome shotgun (WGS) entry which is preliminary data.</text>
</comment>
<dbReference type="GO" id="GO:0008270">
    <property type="term" value="F:zinc ion binding"/>
    <property type="evidence" value="ECO:0007669"/>
    <property type="project" value="InterPro"/>
</dbReference>
<keyword evidence="2" id="KW-0540">Nuclease</keyword>
<dbReference type="InterPro" id="IPR002711">
    <property type="entry name" value="HNH"/>
</dbReference>
<dbReference type="SMART" id="SM00507">
    <property type="entry name" value="HNHc"/>
    <property type="match status" value="1"/>
</dbReference>
<name>A0A2N3G1K7_9ACTN</name>
<dbReference type="AlphaFoldDB" id="A0A2N3G1K7"/>
<keyword evidence="2" id="KW-0255">Endonuclease</keyword>
<dbReference type="InterPro" id="IPR052892">
    <property type="entry name" value="NA-targeting_endonuclease"/>
</dbReference>
<sequence>MSRRGVPEALRRWLETLGERCEYCRTSEWVTGMPLEADHIQPLAKGGAASKENLCRACSSCNTSKGDRTEATDPMTGQAGPLFNPRRQKWSEHFTWSEDGTRVIGLTACSRATIEALQMNNARIIRARRLWGAAGWHPPAN</sequence>
<dbReference type="EMBL" id="PHEX01000125">
    <property type="protein sequence ID" value="PKQ26626.1"/>
    <property type="molecule type" value="Genomic_DNA"/>
</dbReference>
<dbReference type="GO" id="GO:0003676">
    <property type="term" value="F:nucleic acid binding"/>
    <property type="evidence" value="ECO:0007669"/>
    <property type="project" value="InterPro"/>
</dbReference>
<dbReference type="Proteomes" id="UP000233654">
    <property type="component" value="Unassembled WGS sequence"/>
</dbReference>
<protein>
    <submittedName>
        <fullName evidence="2">HNH endonuclease</fullName>
    </submittedName>
</protein>
<dbReference type="GO" id="GO:0004519">
    <property type="term" value="F:endonuclease activity"/>
    <property type="evidence" value="ECO:0007669"/>
    <property type="project" value="UniProtKB-KW"/>
</dbReference>
<feature type="domain" description="HNH nuclease" evidence="1">
    <location>
        <begin position="9"/>
        <end position="63"/>
    </location>
</feature>
<organism evidence="2 3">
    <name type="scientific">Candidatus Anoxymicrobium japonicum</name>
    <dbReference type="NCBI Taxonomy" id="2013648"/>
    <lineage>
        <taxon>Bacteria</taxon>
        <taxon>Bacillati</taxon>
        <taxon>Actinomycetota</taxon>
        <taxon>Candidatus Geothermincolia</taxon>
        <taxon>Candidatus Geothermincolales</taxon>
        <taxon>Candidatus Anoxymicrobiaceae</taxon>
        <taxon>Candidatus Anoxymicrobium</taxon>
    </lineage>
</organism>
<evidence type="ECO:0000259" key="1">
    <source>
        <dbReference type="SMART" id="SM00507"/>
    </source>
</evidence>
<accession>A0A2N3G1K7</accession>
<evidence type="ECO:0000313" key="2">
    <source>
        <dbReference type="EMBL" id="PKQ26626.1"/>
    </source>
</evidence>
<evidence type="ECO:0000313" key="3">
    <source>
        <dbReference type="Proteomes" id="UP000233654"/>
    </source>
</evidence>
<dbReference type="PANTHER" id="PTHR33877:SF1">
    <property type="entry name" value="TYPE IV METHYL-DIRECTED RESTRICTION ENZYME ECOKMCRA"/>
    <property type="match status" value="1"/>
</dbReference>
<reference evidence="2 3" key="1">
    <citation type="journal article" date="2017" name="ISME J.">
        <title>Potential for microbial H2 and metal transformations associated with novel bacteria and archaea in deep terrestrial subsurface sediments.</title>
        <authorList>
            <person name="Hernsdorf A.W."/>
            <person name="Amano Y."/>
            <person name="Miyakawa K."/>
            <person name="Ise K."/>
            <person name="Suzuki Y."/>
            <person name="Anantharaman K."/>
            <person name="Probst A."/>
            <person name="Burstein D."/>
            <person name="Thomas B.C."/>
            <person name="Banfield J.F."/>
        </authorList>
    </citation>
    <scope>NUCLEOTIDE SEQUENCE [LARGE SCALE GENOMIC DNA]</scope>
    <source>
        <strain evidence="2">HGW-Actinobacteria-3</strain>
    </source>
</reference>
<proteinExistence type="predicted"/>
<dbReference type="Pfam" id="PF01844">
    <property type="entry name" value="HNH"/>
    <property type="match status" value="1"/>
</dbReference>
<dbReference type="InterPro" id="IPR003615">
    <property type="entry name" value="HNH_nuc"/>
</dbReference>
<dbReference type="PANTHER" id="PTHR33877">
    <property type="entry name" value="SLL1193 PROTEIN"/>
    <property type="match status" value="1"/>
</dbReference>
<keyword evidence="2" id="KW-0378">Hydrolase</keyword>
<dbReference type="Gene3D" id="1.10.30.50">
    <property type="match status" value="1"/>
</dbReference>
<gene>
    <name evidence="2" type="ORF">CVT63_08360</name>
</gene>